<evidence type="ECO:0000313" key="2">
    <source>
        <dbReference type="EMBL" id="JAP92376.1"/>
    </source>
</evidence>
<evidence type="ECO:0000256" key="1">
    <source>
        <dbReference type="SAM" id="MobiDB-lite"/>
    </source>
</evidence>
<proteinExistence type="predicted"/>
<sequence>ASNFIMTELTELQKSWEQFAKQDDQNRMIQVQSIISPSIDGITKKRQSPKNYLSPKQRISDYTKKMEEERNGTAEAQRIEEQRKIADTIKINETSLRQTIRACKIEVAKAYRTICMYTSEKEAAQDRLSPNSLFELFTSLNYCRHDNLRDRELILNKVGRLIDPDGAANGFYDLIDIQKFILALSTLPFKNAPKPFDQILREEGITKLYPLAEKVSYLNNMKHSRHHKSLILTAAQQEKMRRLGVIGDDEICTFAPSTKYDVEQAQKGDSRLVQKMNETLEKSAIRDKKEFQQIEEGISLDKKALLLNQYKKEHRIELSQKFEQEERKEYKPIEITAKGRSVVNEDDLVTRMTKIAVERQNKLEETERAIKEKVIESERAIKIQAMPKITQLDRSIFEPKELDEHTKRFLDRNQLAHQQKIELEQVIENMGKPRPIQQGESLNLQALQASQRLFKSERKQRREPVLQIEINITTVKTGKITVYEGDQPAQLAMNFCRIYSISSEKYCALKQVIEQTFEANKIPYEKENEEEYLMMLETKKDIKTSALPIQPVILTQQVPSPRVERDSPKEDLQVDQLESMNSQSKKKRRRHHSKSVTQEEQPQDV</sequence>
<feature type="compositionally biased region" description="Basic and acidic residues" evidence="1">
    <location>
        <begin position="562"/>
        <end position="572"/>
    </location>
</feature>
<feature type="compositionally biased region" description="Polar residues" evidence="1">
    <location>
        <begin position="596"/>
        <end position="605"/>
    </location>
</feature>
<name>A0A146KA46_9EUKA</name>
<feature type="compositionally biased region" description="Basic residues" evidence="1">
    <location>
        <begin position="584"/>
        <end position="594"/>
    </location>
</feature>
<feature type="region of interest" description="Disordered" evidence="1">
    <location>
        <begin position="557"/>
        <end position="605"/>
    </location>
</feature>
<dbReference type="AlphaFoldDB" id="A0A146KA46"/>
<gene>
    <name evidence="2" type="ORF">TPC1_15704</name>
</gene>
<dbReference type="EMBL" id="GDID01004230">
    <property type="protein sequence ID" value="JAP92376.1"/>
    <property type="molecule type" value="Transcribed_RNA"/>
</dbReference>
<feature type="non-terminal residue" evidence="2">
    <location>
        <position position="1"/>
    </location>
</feature>
<accession>A0A146KA46</accession>
<organism evidence="2">
    <name type="scientific">Trepomonas sp. PC1</name>
    <dbReference type="NCBI Taxonomy" id="1076344"/>
    <lineage>
        <taxon>Eukaryota</taxon>
        <taxon>Metamonada</taxon>
        <taxon>Diplomonadida</taxon>
        <taxon>Hexamitidae</taxon>
        <taxon>Hexamitinae</taxon>
        <taxon>Trepomonas</taxon>
    </lineage>
</organism>
<reference evidence="2" key="1">
    <citation type="submission" date="2015-07" db="EMBL/GenBank/DDBJ databases">
        <title>Adaptation to a free-living lifestyle via gene acquisitions in the diplomonad Trepomonas sp. PC1.</title>
        <authorList>
            <person name="Xu F."/>
            <person name="Jerlstrom-Hultqvist J."/>
            <person name="Kolisko M."/>
            <person name="Simpson A.G.B."/>
            <person name="Roger A.J."/>
            <person name="Svard S.G."/>
            <person name="Andersson J.O."/>
        </authorList>
    </citation>
    <scope>NUCLEOTIDE SEQUENCE</scope>
    <source>
        <strain evidence="2">PC1</strain>
    </source>
</reference>
<protein>
    <submittedName>
        <fullName evidence="2">Uncharacterized protein</fullName>
    </submittedName>
</protein>